<keyword evidence="2" id="KW-0862">Zinc</keyword>
<keyword evidence="4" id="KW-0238">DNA-binding</keyword>
<dbReference type="InterPro" id="IPR001138">
    <property type="entry name" value="Zn2Cys6_DnaBD"/>
</dbReference>
<name>A0A0A1TN54_9HYPO</name>
<dbReference type="SMART" id="SM00066">
    <property type="entry name" value="GAL4"/>
    <property type="match status" value="1"/>
</dbReference>
<dbReference type="GO" id="GO:0008270">
    <property type="term" value="F:zinc ion binding"/>
    <property type="evidence" value="ECO:0007669"/>
    <property type="project" value="InterPro"/>
</dbReference>
<dbReference type="SUPFAM" id="SSF57701">
    <property type="entry name" value="Zn2/Cys6 DNA-binding domain"/>
    <property type="match status" value="1"/>
</dbReference>
<gene>
    <name evidence="8" type="ORF">VHEMI08396</name>
</gene>
<protein>
    <recommendedName>
        <fullName evidence="7">Zn(2)-C6 fungal-type domain-containing protein</fullName>
    </recommendedName>
</protein>
<dbReference type="InterPro" id="IPR036864">
    <property type="entry name" value="Zn2-C6_fun-type_DNA-bd_sf"/>
</dbReference>
<dbReference type="GO" id="GO:0000981">
    <property type="term" value="F:DNA-binding transcription factor activity, RNA polymerase II-specific"/>
    <property type="evidence" value="ECO:0007669"/>
    <property type="project" value="InterPro"/>
</dbReference>
<evidence type="ECO:0000256" key="2">
    <source>
        <dbReference type="ARBA" id="ARBA00022833"/>
    </source>
</evidence>
<dbReference type="InterPro" id="IPR052360">
    <property type="entry name" value="Transcr_Regulatory_Proteins"/>
</dbReference>
<dbReference type="CDD" id="cd00067">
    <property type="entry name" value="GAL4"/>
    <property type="match status" value="1"/>
</dbReference>
<dbReference type="EMBL" id="CDHN01000005">
    <property type="protein sequence ID" value="CEJ92765.1"/>
    <property type="molecule type" value="Genomic_DNA"/>
</dbReference>
<keyword evidence="3" id="KW-0805">Transcription regulation</keyword>
<dbReference type="Gene3D" id="4.10.240.10">
    <property type="entry name" value="Zn(2)-C6 fungal-type DNA-binding domain"/>
    <property type="match status" value="1"/>
</dbReference>
<dbReference type="HOGENOM" id="CLU_011409_6_2_1"/>
<evidence type="ECO:0000256" key="3">
    <source>
        <dbReference type="ARBA" id="ARBA00023015"/>
    </source>
</evidence>
<keyword evidence="9" id="KW-1185">Reference proteome</keyword>
<evidence type="ECO:0000313" key="8">
    <source>
        <dbReference type="EMBL" id="CEJ92765.1"/>
    </source>
</evidence>
<feature type="domain" description="Zn(2)-C6 fungal-type" evidence="7">
    <location>
        <begin position="28"/>
        <end position="58"/>
    </location>
</feature>
<dbReference type="AlphaFoldDB" id="A0A0A1TN54"/>
<sequence length="572" mass="63847">MGDSQGNSASLPTNLKRTKRFAPKTRTGCLTCRIRRVKCDEYRPVCNRCHKGRLDCSYPPPPIDRQRHNSTIRILPQPFLTPAPVGVPVSSKQLNLFGSFSTSIASLVGGDFNRTFWIVDVPRAAHVHPTIWHATIALASLYHCTQAHRQLRMAAMLQSSKHKAAADTTPLQLTSNSKYQMALEHYNKSLRHLAGAVSQCTDGITTYRQKEGVILANILYIGIASILEDTAQVEQHHSNLVRLLEHWRFGDESPASRNGITAHSDLISILLVIDGVTNGRDSVVERHQRDWAIRVPVYDYSFTSITQAYTTLLPYVNYGLAPLDCNYYTPNRDALGRELDKQRRLNDFSHRLYELEASLPSITESDAKSLATLHTLVKVLCLQQSLNMAETREEFIQQKCLAHAKLLDLLAELLPAEMENAQEPSKEPPLVDFSLQPFCIARIILGLIGDGPSRRRGLSLLSKWTYKHAGETSSEALALYAVKFTIEATGPARTRRWQQAGIPVQPTFPNGGMADGEFDGCAGCECIPDVFTCRDHALRAVKIQGHGSQRVALVRCGYEHRNNLPWIRIPLG</sequence>
<evidence type="ECO:0000256" key="4">
    <source>
        <dbReference type="ARBA" id="ARBA00023125"/>
    </source>
</evidence>
<organism evidence="8 9">
    <name type="scientific">[Torrubiella] hemipterigena</name>
    <dbReference type="NCBI Taxonomy" id="1531966"/>
    <lineage>
        <taxon>Eukaryota</taxon>
        <taxon>Fungi</taxon>
        <taxon>Dikarya</taxon>
        <taxon>Ascomycota</taxon>
        <taxon>Pezizomycotina</taxon>
        <taxon>Sordariomycetes</taxon>
        <taxon>Hypocreomycetidae</taxon>
        <taxon>Hypocreales</taxon>
        <taxon>Clavicipitaceae</taxon>
        <taxon>Clavicipitaceae incertae sedis</taxon>
        <taxon>'Torrubiella' clade</taxon>
    </lineage>
</organism>
<evidence type="ECO:0000256" key="1">
    <source>
        <dbReference type="ARBA" id="ARBA00022723"/>
    </source>
</evidence>
<dbReference type="PANTHER" id="PTHR36206:SF13">
    <property type="entry name" value="TRANSCRIPTIONAL REGULATORY PROTEIN MOC3"/>
    <property type="match status" value="1"/>
</dbReference>
<keyword evidence="5" id="KW-0804">Transcription</keyword>
<evidence type="ECO:0000256" key="5">
    <source>
        <dbReference type="ARBA" id="ARBA00023163"/>
    </source>
</evidence>
<proteinExistence type="predicted"/>
<evidence type="ECO:0000259" key="7">
    <source>
        <dbReference type="PROSITE" id="PS50048"/>
    </source>
</evidence>
<dbReference type="PANTHER" id="PTHR36206">
    <property type="entry name" value="ASPERCRYPTIN BIOSYNTHESIS CLUSTER-SPECIFIC TRANSCRIPTION REGULATOR ATNN-RELATED"/>
    <property type="match status" value="1"/>
</dbReference>
<dbReference type="Proteomes" id="UP000039046">
    <property type="component" value="Unassembled WGS sequence"/>
</dbReference>
<dbReference type="PROSITE" id="PS50048">
    <property type="entry name" value="ZN2_CY6_FUNGAL_2"/>
    <property type="match status" value="1"/>
</dbReference>
<keyword evidence="1" id="KW-0479">Metal-binding</keyword>
<dbReference type="OrthoDB" id="4936229at2759"/>
<dbReference type="GO" id="GO:0003677">
    <property type="term" value="F:DNA binding"/>
    <property type="evidence" value="ECO:0007669"/>
    <property type="project" value="UniProtKB-KW"/>
</dbReference>
<dbReference type="Pfam" id="PF00172">
    <property type="entry name" value="Zn_clus"/>
    <property type="match status" value="1"/>
</dbReference>
<dbReference type="PROSITE" id="PS00463">
    <property type="entry name" value="ZN2_CY6_FUNGAL_1"/>
    <property type="match status" value="1"/>
</dbReference>
<keyword evidence="6" id="KW-0539">Nucleus</keyword>
<accession>A0A0A1TN54</accession>
<evidence type="ECO:0000313" key="9">
    <source>
        <dbReference type="Proteomes" id="UP000039046"/>
    </source>
</evidence>
<evidence type="ECO:0000256" key="6">
    <source>
        <dbReference type="ARBA" id="ARBA00023242"/>
    </source>
</evidence>
<reference evidence="8 9" key="1">
    <citation type="journal article" date="2015" name="Genome Announc.">
        <title>Draft Genome Sequence and Gene Annotation of the Entomopathogenic Fungus Verticillium hemipterigenum.</title>
        <authorList>
            <person name="Horn F."/>
            <person name="Habel A."/>
            <person name="Scharf D.H."/>
            <person name="Dworschak J."/>
            <person name="Brakhage A.A."/>
            <person name="Guthke R."/>
            <person name="Hertweck C."/>
            <person name="Linde J."/>
        </authorList>
    </citation>
    <scope>NUCLEOTIDE SEQUENCE [LARGE SCALE GENOMIC DNA]</scope>
</reference>